<name>A0ABW5BFL8_9PROT</name>
<evidence type="ECO:0000256" key="2">
    <source>
        <dbReference type="ARBA" id="ARBA00023235"/>
    </source>
</evidence>
<dbReference type="InterPro" id="IPR029033">
    <property type="entry name" value="His_PPase_superfam"/>
</dbReference>
<comment type="caution">
    <text evidence="3">The sequence shown here is derived from an EMBL/GenBank/DDBJ whole genome shotgun (WGS) entry which is preliminary data.</text>
</comment>
<organism evidence="3 4">
    <name type="scientific">Kiloniella antarctica</name>
    <dbReference type="NCBI Taxonomy" id="1550907"/>
    <lineage>
        <taxon>Bacteria</taxon>
        <taxon>Pseudomonadati</taxon>
        <taxon>Pseudomonadota</taxon>
        <taxon>Alphaproteobacteria</taxon>
        <taxon>Rhodospirillales</taxon>
        <taxon>Kiloniellaceae</taxon>
        <taxon>Kiloniella</taxon>
    </lineage>
</organism>
<proteinExistence type="predicted"/>
<dbReference type="InterPro" id="IPR050275">
    <property type="entry name" value="PGM_Phosphatase"/>
</dbReference>
<sequence length="192" mass="21850">MMYLLRHGQSQFNVTYSKTKIDPNIPDPELTSIGRNQIRTAAESLKEKEITNILVSPYTRTLQTADIVADILKIPIKIESLVHEHAFFSCDIGSTASKLSKAWPHLDFDNLNEHWWPDLDETEHQVKLRCHAFQQKMLDLGDWSKTLVVSHWAFIRSLTGKETINGEILNVNLASLDINPENKTENTLLGAD</sequence>
<dbReference type="InterPro" id="IPR013078">
    <property type="entry name" value="His_Pase_superF_clade-1"/>
</dbReference>
<keyword evidence="1" id="KW-0324">Glycolysis</keyword>
<keyword evidence="4" id="KW-1185">Reference proteome</keyword>
<dbReference type="SUPFAM" id="SSF53254">
    <property type="entry name" value="Phosphoglycerate mutase-like"/>
    <property type="match status" value="1"/>
</dbReference>
<dbReference type="PANTHER" id="PTHR48100">
    <property type="entry name" value="BROAD-SPECIFICITY PHOSPHATASE YOR283W-RELATED"/>
    <property type="match status" value="1"/>
</dbReference>
<evidence type="ECO:0000313" key="4">
    <source>
        <dbReference type="Proteomes" id="UP001597294"/>
    </source>
</evidence>
<dbReference type="Pfam" id="PF00300">
    <property type="entry name" value="His_Phos_1"/>
    <property type="match status" value="1"/>
</dbReference>
<dbReference type="Proteomes" id="UP001597294">
    <property type="component" value="Unassembled WGS sequence"/>
</dbReference>
<dbReference type="PROSITE" id="PS00175">
    <property type="entry name" value="PG_MUTASE"/>
    <property type="match status" value="1"/>
</dbReference>
<protein>
    <submittedName>
        <fullName evidence="3">Histidine phosphatase family protein</fullName>
    </submittedName>
</protein>
<dbReference type="InterPro" id="IPR001345">
    <property type="entry name" value="PG/BPGM_mutase_AS"/>
</dbReference>
<dbReference type="EMBL" id="JBHUII010000001">
    <property type="protein sequence ID" value="MFD2204872.1"/>
    <property type="molecule type" value="Genomic_DNA"/>
</dbReference>
<keyword evidence="2" id="KW-0413">Isomerase</keyword>
<dbReference type="CDD" id="cd07067">
    <property type="entry name" value="HP_PGM_like"/>
    <property type="match status" value="1"/>
</dbReference>
<reference evidence="4" key="1">
    <citation type="journal article" date="2019" name="Int. J. Syst. Evol. Microbiol.">
        <title>The Global Catalogue of Microorganisms (GCM) 10K type strain sequencing project: providing services to taxonomists for standard genome sequencing and annotation.</title>
        <authorList>
            <consortium name="The Broad Institute Genomics Platform"/>
            <consortium name="The Broad Institute Genome Sequencing Center for Infectious Disease"/>
            <person name="Wu L."/>
            <person name="Ma J."/>
        </authorList>
    </citation>
    <scope>NUCLEOTIDE SEQUENCE [LARGE SCALE GENOMIC DNA]</scope>
    <source>
        <strain evidence="4">CGMCC 4.7192</strain>
    </source>
</reference>
<dbReference type="RefSeq" id="WP_380248877.1">
    <property type="nucleotide sequence ID" value="NZ_JBHUII010000001.1"/>
</dbReference>
<dbReference type="SMART" id="SM00855">
    <property type="entry name" value="PGAM"/>
    <property type="match status" value="1"/>
</dbReference>
<gene>
    <name evidence="3" type="ORF">ACFSKO_04595</name>
</gene>
<accession>A0ABW5BFL8</accession>
<dbReference type="PANTHER" id="PTHR48100:SF1">
    <property type="entry name" value="HISTIDINE PHOSPHATASE FAMILY PROTEIN-RELATED"/>
    <property type="match status" value="1"/>
</dbReference>
<evidence type="ECO:0000256" key="1">
    <source>
        <dbReference type="ARBA" id="ARBA00023152"/>
    </source>
</evidence>
<evidence type="ECO:0000313" key="3">
    <source>
        <dbReference type="EMBL" id="MFD2204872.1"/>
    </source>
</evidence>
<dbReference type="Gene3D" id="3.40.50.1240">
    <property type="entry name" value="Phosphoglycerate mutase-like"/>
    <property type="match status" value="1"/>
</dbReference>